<comment type="catalytic activity">
    <reaction evidence="34">
        <text>a (3S)-3-hydroxyacyl-CoA + NAD(+) = a 3-oxoacyl-CoA + NADH + H(+)</text>
        <dbReference type="Rhea" id="RHEA:22432"/>
        <dbReference type="ChEBI" id="CHEBI:15378"/>
        <dbReference type="ChEBI" id="CHEBI:57318"/>
        <dbReference type="ChEBI" id="CHEBI:57540"/>
        <dbReference type="ChEBI" id="CHEBI:57945"/>
        <dbReference type="ChEBI" id="CHEBI:90726"/>
        <dbReference type="EC" id="1.1.1.35"/>
    </reaction>
    <physiologicalReaction direction="left-to-right" evidence="34">
        <dbReference type="Rhea" id="RHEA:22433"/>
    </physiologicalReaction>
</comment>
<dbReference type="KEGG" id="pmua:114597690"/>
<feature type="compositionally biased region" description="Low complexity" evidence="36">
    <location>
        <begin position="540"/>
        <end position="554"/>
    </location>
</feature>
<evidence type="ECO:0000259" key="37">
    <source>
        <dbReference type="Pfam" id="PF00725"/>
    </source>
</evidence>
<dbReference type="GO" id="GO:0005782">
    <property type="term" value="C:peroxisomal matrix"/>
    <property type="evidence" value="ECO:0007669"/>
    <property type="project" value="Ensembl"/>
</dbReference>
<reference evidence="39" key="2">
    <citation type="submission" date="2025-05" db="UniProtKB">
        <authorList>
            <consortium name="Ensembl"/>
        </authorList>
    </citation>
    <scope>IDENTIFICATION</scope>
</reference>
<dbReference type="PANTHER" id="PTHR23309">
    <property type="entry name" value="3-HYDROXYACYL-COA DEHYROGENASE"/>
    <property type="match status" value="1"/>
</dbReference>
<keyword evidence="9" id="KW-0276">Fatty acid metabolism</keyword>
<evidence type="ECO:0000256" key="6">
    <source>
        <dbReference type="ARBA" id="ARBA00012064"/>
    </source>
</evidence>
<dbReference type="GO" id="GO:0016509">
    <property type="term" value="F:long-chain (3S)-3-hydroxyacyl-CoA dehydrogenase (NAD+) activity"/>
    <property type="evidence" value="ECO:0007669"/>
    <property type="project" value="Ensembl"/>
</dbReference>
<proteinExistence type="inferred from homology"/>
<dbReference type="InterPro" id="IPR029045">
    <property type="entry name" value="ClpP/crotonase-like_dom_sf"/>
</dbReference>
<evidence type="ECO:0000313" key="39">
    <source>
        <dbReference type="Ensembl" id="ENSPMRP00000022080.1"/>
    </source>
</evidence>
<evidence type="ECO:0000256" key="30">
    <source>
        <dbReference type="ARBA" id="ARBA00039632"/>
    </source>
</evidence>
<comment type="catalytic activity">
    <reaction evidence="17">
        <text>(3S)-hydroxydecanoyl-CoA = (2E)-decenoyl-CoA + H2O</text>
        <dbReference type="Rhea" id="RHEA:31191"/>
        <dbReference type="ChEBI" id="CHEBI:15377"/>
        <dbReference type="ChEBI" id="CHEBI:61406"/>
        <dbReference type="ChEBI" id="CHEBI:62616"/>
    </reaction>
    <physiologicalReaction direction="right-to-left" evidence="17">
        <dbReference type="Rhea" id="RHEA:31193"/>
    </physiologicalReaction>
</comment>
<evidence type="ECO:0000256" key="22">
    <source>
        <dbReference type="ARBA" id="ARBA00036336"/>
    </source>
</evidence>
<evidence type="ECO:0000256" key="7">
    <source>
        <dbReference type="ARBA" id="ARBA00012076"/>
    </source>
</evidence>
<dbReference type="CDD" id="cd06558">
    <property type="entry name" value="crotonase-like"/>
    <property type="match status" value="1"/>
</dbReference>
<feature type="domain" description="3-hydroxyacyl-CoA dehydrogenase C-terminal" evidence="37">
    <location>
        <begin position="623"/>
        <end position="711"/>
    </location>
</feature>
<keyword evidence="14" id="KW-0413">Isomerase</keyword>
<evidence type="ECO:0000256" key="3">
    <source>
        <dbReference type="ARBA" id="ARBA00005005"/>
    </source>
</evidence>
<comment type="catalytic activity">
    <reaction evidence="25">
        <text>(2S,3S)-3-hydroxy-2-methylbutanoyl-CoA = (2E)-2-methylbut-2-enoyl-CoA + H2O</text>
        <dbReference type="Rhea" id="RHEA:31119"/>
        <dbReference type="ChEBI" id="CHEBI:15377"/>
        <dbReference type="ChEBI" id="CHEBI:57312"/>
        <dbReference type="ChEBI" id="CHEBI:57337"/>
    </reaction>
    <physiologicalReaction direction="right-to-left" evidence="25">
        <dbReference type="Rhea" id="RHEA:31121"/>
    </physiologicalReaction>
</comment>
<evidence type="ECO:0000256" key="36">
    <source>
        <dbReference type="SAM" id="MobiDB-lite"/>
    </source>
</evidence>
<feature type="domain" description="3-hydroxyacyl-CoA dehydrogenase C-terminal" evidence="37">
    <location>
        <begin position="482"/>
        <end position="586"/>
    </location>
</feature>
<dbReference type="Ensembl" id="ENSPMRT00000023452.1">
    <property type="protein sequence ID" value="ENSPMRP00000022080.1"/>
    <property type="gene ID" value="ENSPMRG00000014360.1"/>
</dbReference>
<evidence type="ECO:0000256" key="29">
    <source>
        <dbReference type="ARBA" id="ARBA00038365"/>
    </source>
</evidence>
<dbReference type="RefSeq" id="XP_028586651.1">
    <property type="nucleotide sequence ID" value="XM_028730818.1"/>
</dbReference>
<evidence type="ECO:0000256" key="4">
    <source>
        <dbReference type="ARBA" id="ARBA00008750"/>
    </source>
</evidence>
<dbReference type="SUPFAM" id="SSF52096">
    <property type="entry name" value="ClpP/crotonase"/>
    <property type="match status" value="1"/>
</dbReference>
<evidence type="ECO:0000256" key="12">
    <source>
        <dbReference type="ARBA" id="ARBA00023098"/>
    </source>
</evidence>
<comment type="catalytic activity">
    <reaction evidence="24">
        <text>(3S)-hydroxyhexanoyl-CoA = (2E)-hexenoyl-CoA + H2O</text>
        <dbReference type="Rhea" id="RHEA:30547"/>
        <dbReference type="ChEBI" id="CHEBI:15377"/>
        <dbReference type="ChEBI" id="CHEBI:62075"/>
        <dbReference type="ChEBI" id="CHEBI:62077"/>
    </reaction>
    <physiologicalReaction direction="right-to-left" evidence="24">
        <dbReference type="Rhea" id="RHEA:30549"/>
    </physiologicalReaction>
</comment>
<name>A0A670JD14_PODMU</name>
<evidence type="ECO:0000256" key="16">
    <source>
        <dbReference type="ARBA" id="ARBA00023268"/>
    </source>
</evidence>
<comment type="subunit">
    <text evidence="5">Monomer.</text>
</comment>
<keyword evidence="12" id="KW-0443">Lipid metabolism</keyword>
<evidence type="ECO:0000313" key="40">
    <source>
        <dbReference type="Proteomes" id="UP000472272"/>
    </source>
</evidence>
<evidence type="ECO:0000256" key="25">
    <source>
        <dbReference type="ARBA" id="ARBA00036472"/>
    </source>
</evidence>
<dbReference type="FunFam" id="3.40.50.720:FF:000009">
    <property type="entry name" value="Fatty oxidation complex, alpha subunit"/>
    <property type="match status" value="1"/>
</dbReference>
<comment type="catalytic activity">
    <reaction evidence="26">
        <text>(3E,5Z)-tetradecadienoyl-CoA = (2E,5Z)-tetradecadienoyl-CoA</text>
        <dbReference type="Rhea" id="RHEA:47464"/>
        <dbReference type="ChEBI" id="CHEBI:71586"/>
        <dbReference type="ChEBI" id="CHEBI:87701"/>
    </reaction>
    <physiologicalReaction direction="right-to-left" evidence="26">
        <dbReference type="Rhea" id="RHEA:47466"/>
    </physiologicalReaction>
</comment>
<dbReference type="InterPro" id="IPR001753">
    <property type="entry name" value="Enoyl-CoA_hydra/iso"/>
</dbReference>
<evidence type="ECO:0000256" key="5">
    <source>
        <dbReference type="ARBA" id="ARBA00011245"/>
    </source>
</evidence>
<dbReference type="GeneID" id="114597690"/>
<keyword evidence="11" id="KW-0520">NAD</keyword>
<evidence type="ECO:0000256" key="24">
    <source>
        <dbReference type="ARBA" id="ARBA00036370"/>
    </source>
</evidence>
<dbReference type="PANTHER" id="PTHR23309:SF49">
    <property type="entry name" value="PEROXISOMAL BIFUNCTIONAL ENZYME"/>
    <property type="match status" value="1"/>
</dbReference>
<evidence type="ECO:0000256" key="28">
    <source>
        <dbReference type="ARBA" id="ARBA00036989"/>
    </source>
</evidence>
<dbReference type="GO" id="GO:0019899">
    <property type="term" value="F:enzyme binding"/>
    <property type="evidence" value="ECO:0007669"/>
    <property type="project" value="Ensembl"/>
</dbReference>
<evidence type="ECO:0000256" key="27">
    <source>
        <dbReference type="ARBA" id="ARBA00036656"/>
    </source>
</evidence>
<comment type="similarity">
    <text evidence="4">In the N-terminal section; belongs to the enoyl-CoA hydratase/isomerase family.</text>
</comment>
<evidence type="ECO:0000256" key="14">
    <source>
        <dbReference type="ARBA" id="ARBA00023235"/>
    </source>
</evidence>
<comment type="subcellular location">
    <subcellularLocation>
        <location evidence="2">Peroxisome</location>
    </subcellularLocation>
</comment>
<reference evidence="39 40" key="1">
    <citation type="journal article" date="2019" name="Proc. Natl. Acad. Sci. U.S.A.">
        <title>Regulatory changes in pterin and carotenoid genes underlie balanced color polymorphisms in the wall lizard.</title>
        <authorList>
            <person name="Andrade P."/>
            <person name="Pinho C."/>
            <person name="Perez I de Lanuza G."/>
            <person name="Afonso S."/>
            <person name="Brejcha J."/>
            <person name="Rubin C.J."/>
            <person name="Wallerman O."/>
            <person name="Pereira P."/>
            <person name="Sabatino S.J."/>
            <person name="Bellati A."/>
            <person name="Pellitteri-Rosa D."/>
            <person name="Bosakova Z."/>
            <person name="Bunikis I."/>
            <person name="Carretero M.A."/>
            <person name="Feiner N."/>
            <person name="Marsik P."/>
            <person name="Pauperio F."/>
            <person name="Salvi D."/>
            <person name="Soler L."/>
            <person name="While G.M."/>
            <person name="Uller T."/>
            <person name="Font E."/>
            <person name="Andersson L."/>
            <person name="Carneiro M."/>
        </authorList>
    </citation>
    <scope>NUCLEOTIDE SEQUENCE</scope>
</reference>
<dbReference type="Pfam" id="PF00378">
    <property type="entry name" value="ECH_1"/>
    <property type="match status" value="1"/>
</dbReference>
<comment type="catalytic activity">
    <reaction evidence="19">
        <text>a 4-saturated-(3S)-3-hydroxyacyl-CoA = a (3E)-enoyl-CoA + H2O</text>
        <dbReference type="Rhea" id="RHEA:20724"/>
        <dbReference type="ChEBI" id="CHEBI:15377"/>
        <dbReference type="ChEBI" id="CHEBI:58521"/>
        <dbReference type="ChEBI" id="CHEBI:137480"/>
        <dbReference type="EC" id="4.2.1.17"/>
    </reaction>
    <physiologicalReaction direction="left-to-right" evidence="19">
        <dbReference type="Rhea" id="RHEA:20725"/>
    </physiologicalReaction>
</comment>
<accession>A0A670JD14</accession>
<feature type="domain" description="3-hydroxyacyl-CoA dehydrogenase NAD binding" evidence="38">
    <location>
        <begin position="301"/>
        <end position="479"/>
    </location>
</feature>
<evidence type="ECO:0000256" key="10">
    <source>
        <dbReference type="ARBA" id="ARBA00023002"/>
    </source>
</evidence>
<dbReference type="InterPro" id="IPR008927">
    <property type="entry name" value="6-PGluconate_DH-like_C_sf"/>
</dbReference>
<evidence type="ECO:0000256" key="13">
    <source>
        <dbReference type="ARBA" id="ARBA00023140"/>
    </source>
</evidence>
<dbReference type="EC" id="5.3.3.8" evidence="6"/>
<comment type="catalytic activity">
    <reaction evidence="20">
        <text>a (3E)-enoyl-CoA = a 4-saturated (2E)-enoyl-CoA</text>
        <dbReference type="Rhea" id="RHEA:45228"/>
        <dbReference type="ChEBI" id="CHEBI:58521"/>
        <dbReference type="ChEBI" id="CHEBI:85097"/>
        <dbReference type="EC" id="5.3.3.8"/>
    </reaction>
    <physiologicalReaction direction="left-to-right" evidence="20">
        <dbReference type="Rhea" id="RHEA:45229"/>
    </physiologicalReaction>
</comment>
<evidence type="ECO:0000256" key="23">
    <source>
        <dbReference type="ARBA" id="ARBA00036353"/>
    </source>
</evidence>
<dbReference type="SUPFAM" id="SSF48179">
    <property type="entry name" value="6-phosphogluconate dehydrogenase C-terminal domain-like"/>
    <property type="match status" value="2"/>
</dbReference>
<evidence type="ECO:0000256" key="11">
    <source>
        <dbReference type="ARBA" id="ARBA00023027"/>
    </source>
</evidence>
<dbReference type="InterPro" id="IPR006108">
    <property type="entry name" value="3HC_DH_C"/>
</dbReference>
<comment type="catalytic activity">
    <reaction evidence="35">
        <text>(3S)-hydroxyhexadecanedioyl-CoA + NAD(+) = 3-oxohexadecanedioyl-CoA + NADH + H(+)</text>
        <dbReference type="Rhea" id="RHEA:40267"/>
        <dbReference type="ChEBI" id="CHEBI:15378"/>
        <dbReference type="ChEBI" id="CHEBI:57540"/>
        <dbReference type="ChEBI" id="CHEBI:57945"/>
        <dbReference type="ChEBI" id="CHEBI:77080"/>
        <dbReference type="ChEBI" id="CHEBI:77081"/>
    </reaction>
    <physiologicalReaction direction="left-to-right" evidence="35">
        <dbReference type="Rhea" id="RHEA:40268"/>
    </physiologicalReaction>
</comment>
<comment type="pathway">
    <text evidence="3">Lipid metabolism; fatty acid beta-oxidation.</text>
</comment>
<evidence type="ECO:0000256" key="2">
    <source>
        <dbReference type="ARBA" id="ARBA00004275"/>
    </source>
</evidence>
<evidence type="ECO:0000256" key="18">
    <source>
        <dbReference type="ARBA" id="ARBA00035863"/>
    </source>
</evidence>
<comment type="catalytic activity">
    <reaction evidence="1">
        <text>(3S)-hydroxyhexadecanoyl-CoA = (2E)-hexadecenoyl-CoA + H2O</text>
        <dbReference type="Rhea" id="RHEA:31163"/>
        <dbReference type="ChEBI" id="CHEBI:15377"/>
        <dbReference type="ChEBI" id="CHEBI:61526"/>
        <dbReference type="ChEBI" id="CHEBI:62613"/>
    </reaction>
    <physiologicalReaction direction="right-to-left" evidence="1">
        <dbReference type="Rhea" id="RHEA:31165"/>
    </physiologicalReaction>
</comment>
<comment type="catalytic activity">
    <reaction evidence="18">
        <text>(3E,5Z)-octadienoyl-CoA = (2E,5Z)-octadienoyl-CoA</text>
        <dbReference type="Rhea" id="RHEA:49932"/>
        <dbReference type="ChEBI" id="CHEBI:85108"/>
        <dbReference type="ChEBI" id="CHEBI:131990"/>
    </reaction>
    <physiologicalReaction direction="right-to-left" evidence="18">
        <dbReference type="Rhea" id="RHEA:49934"/>
    </physiologicalReaction>
</comment>
<dbReference type="Ensembl" id="ENSPMRT00000023448.1">
    <property type="protein sequence ID" value="ENSPMRP00000022076.1"/>
    <property type="gene ID" value="ENSPMRG00000014360.1"/>
</dbReference>
<dbReference type="GeneTree" id="ENSGT00940000157516"/>
<dbReference type="Gene3D" id="3.90.226.10">
    <property type="entry name" value="2-enoyl-CoA Hydratase, Chain A, domain 1"/>
    <property type="match status" value="1"/>
</dbReference>
<dbReference type="InterPro" id="IPR036291">
    <property type="entry name" value="NAD(P)-bd_dom_sf"/>
</dbReference>
<keyword evidence="13" id="KW-0576">Peroxisome</keyword>
<dbReference type="GO" id="GO:0033540">
    <property type="term" value="P:fatty acid beta-oxidation using acyl-CoA oxidase"/>
    <property type="evidence" value="ECO:0007669"/>
    <property type="project" value="Ensembl"/>
</dbReference>
<dbReference type="Proteomes" id="UP000472272">
    <property type="component" value="Chromosome 5"/>
</dbReference>
<keyword evidence="40" id="KW-1185">Reference proteome</keyword>
<dbReference type="FunFam" id="1.10.1040.50:FF:000006">
    <property type="entry name" value="Peroxisomal bifunctional enzyme"/>
    <property type="match status" value="1"/>
</dbReference>
<dbReference type="GO" id="GO:0006636">
    <property type="term" value="P:unsaturated fatty acid biosynthetic process"/>
    <property type="evidence" value="ECO:0007669"/>
    <property type="project" value="Ensembl"/>
</dbReference>
<evidence type="ECO:0000259" key="38">
    <source>
        <dbReference type="Pfam" id="PF02737"/>
    </source>
</evidence>
<comment type="catalytic activity">
    <reaction evidence="22">
        <text>(3Z)-hexenoyl-CoA = (2E)-hexenoyl-CoA</text>
        <dbReference type="Rhea" id="RHEA:45748"/>
        <dbReference type="ChEBI" id="CHEBI:62077"/>
        <dbReference type="ChEBI" id="CHEBI:85415"/>
    </reaction>
    <physiologicalReaction direction="left-to-right" evidence="22">
        <dbReference type="Rhea" id="RHEA:45749"/>
    </physiologicalReaction>
</comment>
<dbReference type="Pfam" id="PF02737">
    <property type="entry name" value="3HCDH_N"/>
    <property type="match status" value="1"/>
</dbReference>
<keyword evidence="15" id="KW-0456">Lyase</keyword>
<dbReference type="InterPro" id="IPR006176">
    <property type="entry name" value="3-OHacyl-CoA_DH_NAD-bd"/>
</dbReference>
<comment type="catalytic activity">
    <reaction evidence="27">
        <text>(3E)-decenoyl-CoA = (2E)-decenoyl-CoA</text>
        <dbReference type="Rhea" id="RHEA:45752"/>
        <dbReference type="ChEBI" id="CHEBI:61406"/>
        <dbReference type="ChEBI" id="CHEBI:84793"/>
    </reaction>
    <physiologicalReaction direction="left-to-right" evidence="27">
        <dbReference type="Rhea" id="RHEA:45753"/>
    </physiologicalReaction>
</comment>
<dbReference type="CTD" id="1962"/>
<dbReference type="GO" id="GO:0042759">
    <property type="term" value="P:long-chain fatty acid biosynthetic process"/>
    <property type="evidence" value="ECO:0007669"/>
    <property type="project" value="Ensembl"/>
</dbReference>
<dbReference type="GO" id="GO:0004165">
    <property type="term" value="F:delta(3)-delta(2)-enoyl-CoA isomerase activity"/>
    <property type="evidence" value="ECO:0007669"/>
    <property type="project" value="UniProtKB-EC"/>
</dbReference>
<comment type="catalytic activity">
    <reaction evidence="21">
        <text>a (3Z)-enoyl-CoA = a 4-saturated (2E)-enoyl-CoA</text>
        <dbReference type="Rhea" id="RHEA:45900"/>
        <dbReference type="ChEBI" id="CHEBI:85097"/>
        <dbReference type="ChEBI" id="CHEBI:85489"/>
        <dbReference type="EC" id="5.3.3.8"/>
    </reaction>
    <physiologicalReaction direction="left-to-right" evidence="21">
        <dbReference type="Rhea" id="RHEA:45901"/>
    </physiologicalReaction>
</comment>
<evidence type="ECO:0000256" key="20">
    <source>
        <dbReference type="ARBA" id="ARBA00035949"/>
    </source>
</evidence>
<dbReference type="OrthoDB" id="2018133at2759"/>
<dbReference type="FunFam" id="3.90.226.10:FF:000052">
    <property type="entry name" value="Peroxisomal bifunctional enzyme"/>
    <property type="match status" value="1"/>
</dbReference>
<evidence type="ECO:0000256" key="26">
    <source>
        <dbReference type="ARBA" id="ARBA00036570"/>
    </source>
</evidence>
<protein>
    <recommendedName>
        <fullName evidence="30">Peroxisomal bifunctional enzyme</fullName>
        <ecNumber evidence="8">1.1.1.35</ecNumber>
        <ecNumber evidence="7">4.2.1.17</ecNumber>
        <ecNumber evidence="6">5.3.3.8</ecNumber>
    </recommendedName>
    <alternativeName>
        <fullName evidence="31">Multifunctional enzyme 1</fullName>
    </alternativeName>
</protein>
<evidence type="ECO:0000256" key="17">
    <source>
        <dbReference type="ARBA" id="ARBA00035760"/>
    </source>
</evidence>
<dbReference type="SUPFAM" id="SSF51735">
    <property type="entry name" value="NAD(P)-binding Rossmann-fold domains"/>
    <property type="match status" value="1"/>
</dbReference>
<evidence type="ECO:0000256" key="35">
    <source>
        <dbReference type="ARBA" id="ARBA00049448"/>
    </source>
</evidence>
<evidence type="ECO:0000256" key="33">
    <source>
        <dbReference type="ARBA" id="ARBA00048361"/>
    </source>
</evidence>
<evidence type="ECO:0000256" key="31">
    <source>
        <dbReference type="ARBA" id="ARBA00042031"/>
    </source>
</evidence>
<keyword evidence="10" id="KW-0560">Oxidoreductase</keyword>
<gene>
    <name evidence="39" type="primary">EHHADH</name>
</gene>
<dbReference type="AlphaFoldDB" id="A0A670JD14"/>
<comment type="similarity">
    <text evidence="29">In the C-terminal section; belongs to the 3-hydroxyacyl-CoA dehydrogenase family.</text>
</comment>
<organism evidence="39 40">
    <name type="scientific">Podarcis muralis</name>
    <name type="common">Wall lizard</name>
    <name type="synonym">Lacerta muralis</name>
    <dbReference type="NCBI Taxonomy" id="64176"/>
    <lineage>
        <taxon>Eukaryota</taxon>
        <taxon>Metazoa</taxon>
        <taxon>Chordata</taxon>
        <taxon>Craniata</taxon>
        <taxon>Vertebrata</taxon>
        <taxon>Euteleostomi</taxon>
        <taxon>Lepidosauria</taxon>
        <taxon>Squamata</taxon>
        <taxon>Bifurcata</taxon>
        <taxon>Unidentata</taxon>
        <taxon>Episquamata</taxon>
        <taxon>Laterata</taxon>
        <taxon>Lacertibaenia</taxon>
        <taxon>Lacertidae</taxon>
        <taxon>Podarcis</taxon>
    </lineage>
</organism>
<dbReference type="Pfam" id="PF00725">
    <property type="entry name" value="3HCDH"/>
    <property type="match status" value="2"/>
</dbReference>
<evidence type="ECO:0000256" key="21">
    <source>
        <dbReference type="ARBA" id="ARBA00035959"/>
    </source>
</evidence>
<evidence type="ECO:0000256" key="34">
    <source>
        <dbReference type="ARBA" id="ARBA00048911"/>
    </source>
</evidence>
<dbReference type="Gene3D" id="1.10.1040.50">
    <property type="match status" value="1"/>
</dbReference>
<sequence length="727" mass="78589">MALYTRGSAAVAVIRLCNPPLNTLSPSTLLALEQDVKHANTDPTVKAVVICGANGKFSAGADIKGFPRIGQEDMPSLGAVVSLIEKSEKPVVAAIEEVAFGGGLEVALGCHYRIANKQARVGLPEVTIGLLPGAGGTQRLPRLIGVPAALEIITTGRHVPATEALKLGILDGVVEGKTIEAAINLAERVVGQPLGPRRLCQKETPKLPNMEAVLDAAFVKVKKQANGCLSPEMCFHAVKASVYLPFAEGIRRERELFMFLLTSGQAKALQYAFFAQRLVEKWALPSGASWKTAVPQPVRRAAVIGLGTMGQGIVASLVKAKIPVVALEQDKKHLELARGTITALLEREALRMQQNGQTLAASMPGLPQFTLDFGALNDVDMVIEAVYEDMALKKEIFQKLSAVCKPEAFLCTNTSCLDIDEIASVTNRPQQVIGTHFFSPANRMKLLEIIHGQRTSPNAIATAMRVGKAMGKIGVVVGNSFGFVGNRMLNSYTEQTYFLLEEGSTPEEVDKALGEFGFKMGPFRVSDLAGLDVGWRSRKGQGLTGPSLPLGTPPRQRDGRRYSPLPDILCEKGRYGQKIGKGWYQYDKPGGRVAKSDPWLHSFLAEYRNAHGISVRTISQDEILERCLYSLANEGFRILSDGIASCPEAIDTIYINGYGWPRHRGGPMFYASEVGLPTVLAKLQKYAEANPDIPKLQPSAFLQKLVALGSPPLKEWSSLVGTQNSKL</sequence>
<evidence type="ECO:0000256" key="19">
    <source>
        <dbReference type="ARBA" id="ARBA00035909"/>
    </source>
</evidence>
<feature type="region of interest" description="Disordered" evidence="36">
    <location>
        <begin position="540"/>
        <end position="563"/>
    </location>
</feature>
<dbReference type="OMA" id="YNGAAMG"/>
<evidence type="ECO:0000256" key="1">
    <source>
        <dbReference type="ARBA" id="ARBA00000469"/>
    </source>
</evidence>
<comment type="catalytic activity">
    <reaction evidence="23">
        <text>(3E)-hexenoyl-CoA = (2E)-hexenoyl-CoA</text>
        <dbReference type="Rhea" id="RHEA:45736"/>
        <dbReference type="ChEBI" id="CHEBI:62077"/>
        <dbReference type="ChEBI" id="CHEBI:84790"/>
    </reaction>
    <physiologicalReaction direction="left-to-right" evidence="23">
        <dbReference type="Rhea" id="RHEA:45737"/>
    </physiologicalReaction>
</comment>
<evidence type="ECO:0000256" key="9">
    <source>
        <dbReference type="ARBA" id="ARBA00022832"/>
    </source>
</evidence>
<dbReference type="GO" id="GO:0036109">
    <property type="term" value="P:alpha-linolenic acid metabolic process"/>
    <property type="evidence" value="ECO:0007669"/>
    <property type="project" value="Ensembl"/>
</dbReference>
<evidence type="ECO:0000256" key="32">
    <source>
        <dbReference type="ARBA" id="ARBA00047613"/>
    </source>
</evidence>
<keyword evidence="16" id="KW-0511">Multifunctional enzyme</keyword>
<dbReference type="EC" id="4.2.1.17" evidence="7"/>
<evidence type="ECO:0000256" key="8">
    <source>
        <dbReference type="ARBA" id="ARBA00013000"/>
    </source>
</evidence>
<comment type="catalytic activity">
    <reaction evidence="33">
        <text>(3S)-hydroxydecanoyl-CoA + NAD(+) = 3-oxodecanoyl-CoA + NADH + H(+)</text>
        <dbReference type="Rhea" id="RHEA:31187"/>
        <dbReference type="ChEBI" id="CHEBI:15378"/>
        <dbReference type="ChEBI" id="CHEBI:57540"/>
        <dbReference type="ChEBI" id="CHEBI:57945"/>
        <dbReference type="ChEBI" id="CHEBI:62548"/>
        <dbReference type="ChEBI" id="CHEBI:62616"/>
    </reaction>
    <physiologicalReaction direction="left-to-right" evidence="33">
        <dbReference type="Rhea" id="RHEA:31188"/>
    </physiologicalReaction>
</comment>
<dbReference type="GO" id="GO:1901570">
    <property type="term" value="P:fatty acid derivative biosynthetic process"/>
    <property type="evidence" value="ECO:0007669"/>
    <property type="project" value="Ensembl"/>
</dbReference>
<dbReference type="GO" id="GO:0018812">
    <property type="term" value="F:3-hydroxyacyl-CoA dehydratase activity"/>
    <property type="evidence" value="ECO:0007669"/>
    <property type="project" value="Ensembl"/>
</dbReference>
<comment type="catalytic activity">
    <reaction evidence="32">
        <text>(3S)-hydroxyhexadecanoyl-CoA + NAD(+) = 3-oxohexadecanoyl-CoA + NADH + H(+)</text>
        <dbReference type="Rhea" id="RHEA:31159"/>
        <dbReference type="ChEBI" id="CHEBI:15378"/>
        <dbReference type="ChEBI" id="CHEBI:57349"/>
        <dbReference type="ChEBI" id="CHEBI:57540"/>
        <dbReference type="ChEBI" id="CHEBI:57945"/>
        <dbReference type="ChEBI" id="CHEBI:62613"/>
    </reaction>
    <physiologicalReaction direction="left-to-right" evidence="32">
        <dbReference type="Rhea" id="RHEA:31160"/>
    </physiologicalReaction>
</comment>
<dbReference type="Gene3D" id="3.40.50.720">
    <property type="entry name" value="NAD(P)-binding Rossmann-like Domain"/>
    <property type="match status" value="1"/>
</dbReference>
<dbReference type="UniPathway" id="UPA00659"/>
<dbReference type="GO" id="GO:0070403">
    <property type="term" value="F:NAD+ binding"/>
    <property type="evidence" value="ECO:0007669"/>
    <property type="project" value="InterPro"/>
</dbReference>
<dbReference type="EC" id="1.1.1.35" evidence="8"/>
<comment type="catalytic activity">
    <reaction evidence="28">
        <text>(2E)-hexadecenedioyl-CoA + H2O = (3S)-hydroxyhexadecanedioyl-CoA</text>
        <dbReference type="Rhea" id="RHEA:40259"/>
        <dbReference type="ChEBI" id="CHEBI:15377"/>
        <dbReference type="ChEBI" id="CHEBI:77075"/>
        <dbReference type="ChEBI" id="CHEBI:77080"/>
    </reaction>
    <physiologicalReaction direction="left-to-right" evidence="28">
        <dbReference type="Rhea" id="RHEA:40260"/>
    </physiologicalReaction>
</comment>
<evidence type="ECO:0000256" key="15">
    <source>
        <dbReference type="ARBA" id="ARBA00023239"/>
    </source>
</evidence>